<evidence type="ECO:0000313" key="2">
    <source>
        <dbReference type="EMBL" id="KAL3690822.1"/>
    </source>
</evidence>
<feature type="compositionally biased region" description="Basic and acidic residues" evidence="1">
    <location>
        <begin position="148"/>
        <end position="165"/>
    </location>
</feature>
<feature type="region of interest" description="Disordered" evidence="1">
    <location>
        <begin position="120"/>
        <end position="220"/>
    </location>
</feature>
<feature type="compositionally biased region" description="Basic and acidic residues" evidence="1">
    <location>
        <begin position="1"/>
        <end position="15"/>
    </location>
</feature>
<feature type="region of interest" description="Disordered" evidence="1">
    <location>
        <begin position="80"/>
        <end position="100"/>
    </location>
</feature>
<sequence>MISSREEVMEKEKKTPKTMKKGKKLVKMIPHDYDAIVAYIEELENFREVMGGGKKTKKANIALPVGESVGLPEDTRLLVGDSQRDQREGDDSEDWMQDDDNLERECVYVNLVDADYGSDDDVILEKNEPSIDLMDDETLEGRAEEEEKNNTGDKGTQRRSDHQQEENMNMGTQRRSDHQQHGRDDEHNHTKGRRRNQDGNVQVERSRSGESNVTKSTVKDSKSGLLELYEEGLRNKLEFRKTFIDYRYASLAEKRVIEAKHRRCQLVIELRKECMSMTEIEEFVNDYHGYKITNDEGGMTILRE</sequence>
<protein>
    <submittedName>
        <fullName evidence="2">Uncharacterized protein</fullName>
    </submittedName>
</protein>
<dbReference type="Proteomes" id="UP001633002">
    <property type="component" value="Unassembled WGS sequence"/>
</dbReference>
<feature type="compositionally biased region" description="Basic and acidic residues" evidence="1">
    <location>
        <begin position="174"/>
        <end position="189"/>
    </location>
</feature>
<reference evidence="2 3" key="1">
    <citation type="submission" date="2024-09" db="EMBL/GenBank/DDBJ databases">
        <title>Chromosome-scale assembly of Riccia sorocarpa.</title>
        <authorList>
            <person name="Paukszto L."/>
        </authorList>
    </citation>
    <scope>NUCLEOTIDE SEQUENCE [LARGE SCALE GENOMIC DNA]</scope>
    <source>
        <strain evidence="2">LP-2024</strain>
        <tissue evidence="2">Aerial parts of the thallus</tissue>
    </source>
</reference>
<evidence type="ECO:0000256" key="1">
    <source>
        <dbReference type="SAM" id="MobiDB-lite"/>
    </source>
</evidence>
<accession>A0ABD3HKA9</accession>
<keyword evidence="3" id="KW-1185">Reference proteome</keyword>
<evidence type="ECO:0000313" key="3">
    <source>
        <dbReference type="Proteomes" id="UP001633002"/>
    </source>
</evidence>
<dbReference type="AlphaFoldDB" id="A0ABD3HKA9"/>
<dbReference type="EMBL" id="JBJQOH010000003">
    <property type="protein sequence ID" value="KAL3690822.1"/>
    <property type="molecule type" value="Genomic_DNA"/>
</dbReference>
<comment type="caution">
    <text evidence="2">The sequence shown here is derived from an EMBL/GenBank/DDBJ whole genome shotgun (WGS) entry which is preliminary data.</text>
</comment>
<proteinExistence type="predicted"/>
<name>A0ABD3HKA9_9MARC</name>
<feature type="compositionally biased region" description="Acidic residues" evidence="1">
    <location>
        <begin position="90"/>
        <end position="100"/>
    </location>
</feature>
<gene>
    <name evidence="2" type="ORF">R1sor_004473</name>
</gene>
<feature type="compositionally biased region" description="Acidic residues" evidence="1">
    <location>
        <begin position="133"/>
        <end position="147"/>
    </location>
</feature>
<organism evidence="2 3">
    <name type="scientific">Riccia sorocarpa</name>
    <dbReference type="NCBI Taxonomy" id="122646"/>
    <lineage>
        <taxon>Eukaryota</taxon>
        <taxon>Viridiplantae</taxon>
        <taxon>Streptophyta</taxon>
        <taxon>Embryophyta</taxon>
        <taxon>Marchantiophyta</taxon>
        <taxon>Marchantiopsida</taxon>
        <taxon>Marchantiidae</taxon>
        <taxon>Marchantiales</taxon>
        <taxon>Ricciaceae</taxon>
        <taxon>Riccia</taxon>
    </lineage>
</organism>
<feature type="region of interest" description="Disordered" evidence="1">
    <location>
        <begin position="1"/>
        <end position="21"/>
    </location>
</feature>